<dbReference type="Pfam" id="PF09655">
    <property type="entry name" value="Nitr_red_assoc"/>
    <property type="match status" value="1"/>
</dbReference>
<keyword evidence="2" id="KW-1185">Reference proteome</keyword>
<dbReference type="RefSeq" id="WP_244348492.1">
    <property type="nucleotide sequence ID" value="NZ_JAFIRA010000001.1"/>
</dbReference>
<accession>A0ABT0C6S4</accession>
<evidence type="ECO:0000313" key="2">
    <source>
        <dbReference type="Proteomes" id="UP000830835"/>
    </source>
</evidence>
<dbReference type="NCBIfam" id="TIGR02664">
    <property type="entry name" value="nitr_red_assoc"/>
    <property type="match status" value="1"/>
</dbReference>
<protein>
    <submittedName>
        <fullName evidence="1">Nitrate reductase associated protein</fullName>
    </submittedName>
</protein>
<reference evidence="1" key="1">
    <citation type="submission" date="2021-02" db="EMBL/GenBank/DDBJ databases">
        <title>The CRISPR/cas machinery reduction and long-range gene transfer in the hot spring cyanobacterium Synechococcus.</title>
        <authorList>
            <person name="Dvorak P."/>
            <person name="Jahodarova E."/>
            <person name="Hasler P."/>
            <person name="Poulickova A."/>
        </authorList>
    </citation>
    <scope>NUCLEOTIDE SEQUENCE</scope>
    <source>
        <strain evidence="1">Rupite</strain>
    </source>
</reference>
<sequence length="157" mass="18208">MSLFQFEQEFADSLRCIPMSVRLKLDVCGIKLKLHQWGRFSIQQKQQCVNWPFQTPQDIEQFGSYLRQVIRSTCHEEATEIPPDPQPEWQNTDGIPVSVQQKAEELGIQITLDFWKNLQDLQRFALIKLSRSNHENKNFLPALQELGLKPKSLNGNG</sequence>
<dbReference type="InterPro" id="IPR013481">
    <property type="entry name" value="NarM"/>
</dbReference>
<dbReference type="EMBL" id="JAFIRA010000001">
    <property type="protein sequence ID" value="MCJ2541488.1"/>
    <property type="molecule type" value="Genomic_DNA"/>
</dbReference>
<gene>
    <name evidence="1" type="ORF">JX360_00970</name>
</gene>
<name>A0ABT0C6S4_THEVL</name>
<organism evidence="1 2">
    <name type="scientific">Thermostichus vulcanus str. 'Rupite'</name>
    <dbReference type="NCBI Taxonomy" id="2813851"/>
    <lineage>
        <taxon>Bacteria</taxon>
        <taxon>Bacillati</taxon>
        <taxon>Cyanobacteriota</taxon>
        <taxon>Cyanophyceae</taxon>
        <taxon>Thermostichales</taxon>
        <taxon>Thermostichaceae</taxon>
        <taxon>Thermostichus</taxon>
    </lineage>
</organism>
<comment type="caution">
    <text evidence="1">The sequence shown here is derived from an EMBL/GenBank/DDBJ whole genome shotgun (WGS) entry which is preliminary data.</text>
</comment>
<proteinExistence type="predicted"/>
<evidence type="ECO:0000313" key="1">
    <source>
        <dbReference type="EMBL" id="MCJ2541488.1"/>
    </source>
</evidence>
<dbReference type="Proteomes" id="UP000830835">
    <property type="component" value="Unassembled WGS sequence"/>
</dbReference>